<evidence type="ECO:0000313" key="2">
    <source>
        <dbReference type="EMBL" id="BBM84538.1"/>
    </source>
</evidence>
<dbReference type="EMBL" id="AP019860">
    <property type="protein sequence ID" value="BBM84538.1"/>
    <property type="molecule type" value="Genomic_DNA"/>
</dbReference>
<name>A0A5S9IMC1_UABAM</name>
<feature type="signal peptide" evidence="1">
    <location>
        <begin position="1"/>
        <end position="21"/>
    </location>
</feature>
<sequence>MKKTIVMVLSFLSISSLSALSIGIIGTNGRAGLENVLQGNGHNITQVANTSSDLADLDALFLLRTNGDSNVRDFVFGGGLLVTEWTGADWAINTGNLLNASIYGGGFKGNDLAVTFTPEGDFLAEGIGDSYSANGATQFFRDFNSTGPEVDVLATRPGGAAAIVGGAADQGYVLAIAYDWGDYGGIGRSPGTNQLILNALNAPRNSQANVPEPSSILLLSIAVLVVLGYSRKRN</sequence>
<keyword evidence="1" id="KW-0732">Signal</keyword>
<gene>
    <name evidence="2" type="ORF">UABAM_02899</name>
</gene>
<proteinExistence type="predicted"/>
<reference evidence="2 3" key="1">
    <citation type="submission" date="2019-08" db="EMBL/GenBank/DDBJ databases">
        <title>Complete genome sequence of Candidatus Uab amorphum.</title>
        <authorList>
            <person name="Shiratori T."/>
            <person name="Suzuki S."/>
            <person name="Kakizawa Y."/>
            <person name="Ishida K."/>
        </authorList>
    </citation>
    <scope>NUCLEOTIDE SEQUENCE [LARGE SCALE GENOMIC DNA]</scope>
    <source>
        <strain evidence="2 3">SRT547</strain>
    </source>
</reference>
<dbReference type="AlphaFoldDB" id="A0A5S9IMC1"/>
<evidence type="ECO:0000256" key="1">
    <source>
        <dbReference type="SAM" id="SignalP"/>
    </source>
</evidence>
<feature type="chain" id="PRO_5024876315" description="PEP-CTERM protein-sorting domain-containing protein" evidence="1">
    <location>
        <begin position="22"/>
        <end position="234"/>
    </location>
</feature>
<evidence type="ECO:0008006" key="4">
    <source>
        <dbReference type="Google" id="ProtNLM"/>
    </source>
</evidence>
<evidence type="ECO:0000313" key="3">
    <source>
        <dbReference type="Proteomes" id="UP000326354"/>
    </source>
</evidence>
<dbReference type="NCBIfam" id="TIGR02595">
    <property type="entry name" value="PEP_CTERM"/>
    <property type="match status" value="1"/>
</dbReference>
<protein>
    <recommendedName>
        <fullName evidence="4">PEP-CTERM protein-sorting domain-containing protein</fullName>
    </recommendedName>
</protein>
<keyword evidence="3" id="KW-1185">Reference proteome</keyword>
<dbReference type="Proteomes" id="UP000326354">
    <property type="component" value="Chromosome"/>
</dbReference>
<dbReference type="KEGG" id="uam:UABAM_02899"/>
<accession>A0A5S9IMC1</accession>
<dbReference type="RefSeq" id="WP_151968685.1">
    <property type="nucleotide sequence ID" value="NZ_AP019860.1"/>
</dbReference>
<dbReference type="InterPro" id="IPR013424">
    <property type="entry name" value="Ice-binding_C"/>
</dbReference>
<organism evidence="2 3">
    <name type="scientific">Uabimicrobium amorphum</name>
    <dbReference type="NCBI Taxonomy" id="2596890"/>
    <lineage>
        <taxon>Bacteria</taxon>
        <taxon>Pseudomonadati</taxon>
        <taxon>Planctomycetota</taxon>
        <taxon>Candidatus Uabimicrobiia</taxon>
        <taxon>Candidatus Uabimicrobiales</taxon>
        <taxon>Candidatus Uabimicrobiaceae</taxon>
        <taxon>Candidatus Uabimicrobium</taxon>
    </lineage>
</organism>